<comment type="caution">
    <text evidence="1">The sequence shown here is derived from an EMBL/GenBank/DDBJ whole genome shotgun (WGS) entry which is preliminary data.</text>
</comment>
<name>A0ACB7ZPQ8_9AGAM</name>
<gene>
    <name evidence="1" type="ORF">BJ138DRAFT_1120627</name>
</gene>
<organism evidence="1 2">
    <name type="scientific">Hygrophoropsis aurantiaca</name>
    <dbReference type="NCBI Taxonomy" id="72124"/>
    <lineage>
        <taxon>Eukaryota</taxon>
        <taxon>Fungi</taxon>
        <taxon>Dikarya</taxon>
        <taxon>Basidiomycota</taxon>
        <taxon>Agaricomycotina</taxon>
        <taxon>Agaricomycetes</taxon>
        <taxon>Agaricomycetidae</taxon>
        <taxon>Boletales</taxon>
        <taxon>Coniophorineae</taxon>
        <taxon>Hygrophoropsidaceae</taxon>
        <taxon>Hygrophoropsis</taxon>
    </lineage>
</organism>
<protein>
    <submittedName>
        <fullName evidence="1">Uncharacterized protein</fullName>
    </submittedName>
</protein>
<sequence>MPSLFDIYGAMEDPWDLDVEDSDFFISALQDIVDRACPQEQYTVVKGDVVYRIARQQMYEWHRGFIKSAGKAIKTSIAERFGANPPVSTIKSFVAQAIAPGGEAFSGPVKNKSTLQPFRSPFVLKTIAYHLVAMQGTLFEDHQYPIGALALSLVSVQMAFNMYASGKLVPNNGFTNENAGSLTREYTRGDDFA</sequence>
<proteinExistence type="predicted"/>
<reference evidence="1" key="1">
    <citation type="journal article" date="2021" name="New Phytol.">
        <title>Evolutionary innovations through gain and loss of genes in the ectomycorrhizal Boletales.</title>
        <authorList>
            <person name="Wu G."/>
            <person name="Miyauchi S."/>
            <person name="Morin E."/>
            <person name="Kuo A."/>
            <person name="Drula E."/>
            <person name="Varga T."/>
            <person name="Kohler A."/>
            <person name="Feng B."/>
            <person name="Cao Y."/>
            <person name="Lipzen A."/>
            <person name="Daum C."/>
            <person name="Hundley H."/>
            <person name="Pangilinan J."/>
            <person name="Johnson J."/>
            <person name="Barry K."/>
            <person name="LaButti K."/>
            <person name="Ng V."/>
            <person name="Ahrendt S."/>
            <person name="Min B."/>
            <person name="Choi I.G."/>
            <person name="Park H."/>
            <person name="Plett J.M."/>
            <person name="Magnuson J."/>
            <person name="Spatafora J.W."/>
            <person name="Nagy L.G."/>
            <person name="Henrissat B."/>
            <person name="Grigoriev I.V."/>
            <person name="Yang Z.L."/>
            <person name="Xu J."/>
            <person name="Martin F.M."/>
        </authorList>
    </citation>
    <scope>NUCLEOTIDE SEQUENCE</scope>
    <source>
        <strain evidence="1">ATCC 28755</strain>
    </source>
</reference>
<dbReference type="EMBL" id="MU269140">
    <property type="protein sequence ID" value="KAH7903190.1"/>
    <property type="molecule type" value="Genomic_DNA"/>
</dbReference>
<keyword evidence="2" id="KW-1185">Reference proteome</keyword>
<accession>A0ACB7ZPQ8</accession>
<evidence type="ECO:0000313" key="1">
    <source>
        <dbReference type="EMBL" id="KAH7903190.1"/>
    </source>
</evidence>
<dbReference type="Proteomes" id="UP000790377">
    <property type="component" value="Unassembled WGS sequence"/>
</dbReference>
<evidence type="ECO:0000313" key="2">
    <source>
        <dbReference type="Proteomes" id="UP000790377"/>
    </source>
</evidence>